<name>A0ABQ8FSD9_9PEZI</name>
<dbReference type="Proteomes" id="UP000774617">
    <property type="component" value="Unassembled WGS sequence"/>
</dbReference>
<keyword evidence="2" id="KW-1185">Reference proteome</keyword>
<organism evidence="1 2">
    <name type="scientific">Macrophomina phaseolina</name>
    <dbReference type="NCBI Taxonomy" id="35725"/>
    <lineage>
        <taxon>Eukaryota</taxon>
        <taxon>Fungi</taxon>
        <taxon>Dikarya</taxon>
        <taxon>Ascomycota</taxon>
        <taxon>Pezizomycotina</taxon>
        <taxon>Dothideomycetes</taxon>
        <taxon>Dothideomycetes incertae sedis</taxon>
        <taxon>Botryosphaeriales</taxon>
        <taxon>Botryosphaeriaceae</taxon>
        <taxon>Macrophomina</taxon>
    </lineage>
</organism>
<accession>A0ABQ8FSD9</accession>
<dbReference type="EMBL" id="JAGTJR010000134">
    <property type="protein sequence ID" value="KAH7006745.1"/>
    <property type="molecule type" value="Genomic_DNA"/>
</dbReference>
<proteinExistence type="predicted"/>
<feature type="non-terminal residue" evidence="1">
    <location>
        <position position="133"/>
    </location>
</feature>
<feature type="non-terminal residue" evidence="1">
    <location>
        <position position="1"/>
    </location>
</feature>
<gene>
    <name evidence="1" type="ORF">B0J12DRAFT_539447</name>
</gene>
<sequence length="133" mass="13969">LVAHVDTCTGPDLELPLGRHDFGVRAGDVEASVQASFIVRLDDIAAEGLAGAGAAVVGTLRAGKTTLRPATRPAIEIEQSILLLETKPELVPLIRLRHEKNVVAKIINAWLAISTPSLAHNKGISAQAEGVEV</sequence>
<protein>
    <submittedName>
        <fullName evidence="1">Uncharacterized protein</fullName>
    </submittedName>
</protein>
<evidence type="ECO:0000313" key="2">
    <source>
        <dbReference type="Proteomes" id="UP000774617"/>
    </source>
</evidence>
<evidence type="ECO:0000313" key="1">
    <source>
        <dbReference type="EMBL" id="KAH7006745.1"/>
    </source>
</evidence>
<comment type="caution">
    <text evidence="1">The sequence shown here is derived from an EMBL/GenBank/DDBJ whole genome shotgun (WGS) entry which is preliminary data.</text>
</comment>
<reference evidence="1 2" key="1">
    <citation type="journal article" date="2021" name="Nat. Commun.">
        <title>Genetic determinants of endophytism in the Arabidopsis root mycobiome.</title>
        <authorList>
            <person name="Mesny F."/>
            <person name="Miyauchi S."/>
            <person name="Thiergart T."/>
            <person name="Pickel B."/>
            <person name="Atanasova L."/>
            <person name="Karlsson M."/>
            <person name="Huettel B."/>
            <person name="Barry K.W."/>
            <person name="Haridas S."/>
            <person name="Chen C."/>
            <person name="Bauer D."/>
            <person name="Andreopoulos W."/>
            <person name="Pangilinan J."/>
            <person name="LaButti K."/>
            <person name="Riley R."/>
            <person name="Lipzen A."/>
            <person name="Clum A."/>
            <person name="Drula E."/>
            <person name="Henrissat B."/>
            <person name="Kohler A."/>
            <person name="Grigoriev I.V."/>
            <person name="Martin F.M."/>
            <person name="Hacquard S."/>
        </authorList>
    </citation>
    <scope>NUCLEOTIDE SEQUENCE [LARGE SCALE GENOMIC DNA]</scope>
    <source>
        <strain evidence="1 2">MPI-SDFR-AT-0080</strain>
    </source>
</reference>